<dbReference type="EMBL" id="QRBE01000002">
    <property type="protein sequence ID" value="RDS83591.1"/>
    <property type="molecule type" value="Genomic_DNA"/>
</dbReference>
<organism evidence="1 2">
    <name type="scientific">Dyella monticola</name>
    <dbReference type="NCBI Taxonomy" id="1927958"/>
    <lineage>
        <taxon>Bacteria</taxon>
        <taxon>Pseudomonadati</taxon>
        <taxon>Pseudomonadota</taxon>
        <taxon>Gammaproteobacteria</taxon>
        <taxon>Lysobacterales</taxon>
        <taxon>Rhodanobacteraceae</taxon>
        <taxon>Dyella</taxon>
    </lineage>
</organism>
<dbReference type="Proteomes" id="UP000254258">
    <property type="component" value="Unassembled WGS sequence"/>
</dbReference>
<name>A0A370X5S4_9GAMM</name>
<accession>A0A370X5S4</accession>
<comment type="caution">
    <text evidence="1">The sequence shown here is derived from an EMBL/GenBank/DDBJ whole genome shotgun (WGS) entry which is preliminary data.</text>
</comment>
<keyword evidence="2" id="KW-1185">Reference proteome</keyword>
<gene>
    <name evidence="1" type="ORF">DWU98_04455</name>
</gene>
<proteinExistence type="predicted"/>
<reference evidence="1 2" key="1">
    <citation type="submission" date="2018-07" db="EMBL/GenBank/DDBJ databases">
        <title>Dyella monticola sp. nov. and Dyella psychrodurans sp. nov. isolated from monsoon evergreen broad-leaved forest soil of Dinghu Mountain, China.</title>
        <authorList>
            <person name="Gao Z."/>
            <person name="Qiu L."/>
        </authorList>
    </citation>
    <scope>NUCLEOTIDE SEQUENCE [LARGE SCALE GENOMIC DNA]</scope>
    <source>
        <strain evidence="1 2">4G-K06</strain>
    </source>
</reference>
<evidence type="ECO:0000313" key="2">
    <source>
        <dbReference type="Proteomes" id="UP000254258"/>
    </source>
</evidence>
<protein>
    <submittedName>
        <fullName evidence="1">Uncharacterized protein</fullName>
    </submittedName>
</protein>
<dbReference type="AlphaFoldDB" id="A0A370X5S4"/>
<evidence type="ECO:0000313" key="1">
    <source>
        <dbReference type="EMBL" id="RDS83591.1"/>
    </source>
</evidence>
<sequence>MLRAMRQDATYSSTRHAWVTAMMNVRIFFLEQLDALPTEFSSIEEVVEEGVRRGFWEMDSATDVLLMK</sequence>